<dbReference type="GO" id="GO:0000776">
    <property type="term" value="C:kinetochore"/>
    <property type="evidence" value="ECO:0007669"/>
    <property type="project" value="UniProtKB-KW"/>
</dbReference>
<dbReference type="CDD" id="cd00200">
    <property type="entry name" value="WD40"/>
    <property type="match status" value="1"/>
</dbReference>
<dbReference type="InterPro" id="IPR011009">
    <property type="entry name" value="Kinase-like_dom_sf"/>
</dbReference>
<dbReference type="PROSITE" id="PS50082">
    <property type="entry name" value="WD_REPEATS_2"/>
    <property type="match status" value="4"/>
</dbReference>
<dbReference type="GO" id="GO:0008352">
    <property type="term" value="C:katanin complex"/>
    <property type="evidence" value="ECO:0007669"/>
    <property type="project" value="InterPro"/>
</dbReference>
<evidence type="ECO:0000256" key="11">
    <source>
        <dbReference type="ARBA" id="ARBA00022705"/>
    </source>
</evidence>
<evidence type="ECO:0000256" key="6">
    <source>
        <dbReference type="ARBA" id="ARBA00022490"/>
    </source>
</evidence>
<comment type="similarity">
    <text evidence="5">Belongs to the LRWD1 family.</text>
</comment>
<feature type="compositionally biased region" description="Polar residues" evidence="23">
    <location>
        <begin position="1120"/>
        <end position="1131"/>
    </location>
</feature>
<evidence type="ECO:0000256" key="9">
    <source>
        <dbReference type="ARBA" id="ARBA00022692"/>
    </source>
</evidence>
<evidence type="ECO:0000256" key="23">
    <source>
        <dbReference type="SAM" id="MobiDB-lite"/>
    </source>
</evidence>
<feature type="repeat" description="WD" evidence="22">
    <location>
        <begin position="885"/>
        <end position="926"/>
    </location>
</feature>
<evidence type="ECO:0000256" key="18">
    <source>
        <dbReference type="ARBA" id="ARBA00023170"/>
    </source>
</evidence>
<dbReference type="GO" id="GO:0005737">
    <property type="term" value="C:cytoplasm"/>
    <property type="evidence" value="ECO:0007669"/>
    <property type="project" value="UniProtKB-UniRule"/>
</dbReference>
<dbReference type="PRINTS" id="PR00320">
    <property type="entry name" value="GPROTEINBRPT"/>
</dbReference>
<keyword evidence="11" id="KW-0235">DNA replication</keyword>
<keyword evidence="15" id="KW-0779">Telomere</keyword>
<feature type="region of interest" description="Disordered" evidence="23">
    <location>
        <begin position="1376"/>
        <end position="1399"/>
    </location>
</feature>
<proteinExistence type="inferred from homology"/>
<dbReference type="GO" id="GO:0051013">
    <property type="term" value="P:microtubule severing"/>
    <property type="evidence" value="ECO:0007669"/>
    <property type="project" value="UniProtKB-UniRule"/>
</dbReference>
<evidence type="ECO:0000256" key="5">
    <source>
        <dbReference type="ARBA" id="ARBA00007545"/>
    </source>
</evidence>
<dbReference type="Gene3D" id="3.30.200.20">
    <property type="entry name" value="Phosphorylase Kinase, domain 1"/>
    <property type="match status" value="1"/>
</dbReference>
<dbReference type="SUPFAM" id="SSF56112">
    <property type="entry name" value="Protein kinase-like (PK-like)"/>
    <property type="match status" value="1"/>
</dbReference>
<evidence type="ECO:0000256" key="19">
    <source>
        <dbReference type="ARBA" id="ARBA00023212"/>
    </source>
</evidence>
<keyword evidence="10 21" id="KW-0493">Microtubule</keyword>
<evidence type="ECO:0000256" key="10">
    <source>
        <dbReference type="ARBA" id="ARBA00022701"/>
    </source>
</evidence>
<sequence length="1603" mass="178120">MGYLKYEMMFFFFIGLVLIFKAPFCNGLTDPGDVVAMNNLYISLGYPPLRGWLLVGGDPCGENWEGVECVFSNITSINLSNANLGGELGDSLQFLGSVIHLDFSNNHIGGIIPSALPPTVRNFSLSGNQFTGSIPIAFSTLSQLLYLLIDNNRLVGPIPDVLNGMICLCFRDLSTNSLDGQLPPSMGNMLALSTLHLQNNRLGGTLDVLQDLPLQDLNIENNLFSGPIPPKLLTVPNFRKEGNPFNTTIILSPLEAPTPSPSAQSPTSSEELPWKRPIGPSSPIKTMPGQSKKFLTAKAIIWIAIAGVSIVIALLLCITLSRCVKAKRRDKIAKEQYFDSYKSSSEKPKPDESSNETLVRPQERTSLPPKLQHHDQQRFMNSKRSVRSSKDMRDSEIDMTDTEDDIFLPPPPPPPFSVENSGQIPGVPSSIERPLHSQHLNSMRVFTIASLQQYTNSFSQENFLGTGILGSVYKAELPDGKLLAVKKLDYNNNIAIKQRSDEEFFELVSNISKLQHPNIVELVGYCAEHGQQLLVYEYCLNGTLHDALQIHDEIHKKLSWNRRIQIALGAAKALEYLHGVCQPPVVHRNFKSVNLLLNEKLETLVSDCGLAPLLSSFTLSQMSGGHNSYGYSALEFESGSYTCQSDVYGFGVVLLELLTGRKSYDRSRPRGEQYLVRWAVPKLHDIDALSRMVDPSLNGSFSMKSLSRFADIISSCIQREPEFRPPISEIVQELYEVFGGDDQKVNVWPIGKSTSLTCLTGHTSPVECVGFDSTEVLVLGGASNGVIKQWDLEESKMVRTLSGHRSNCTAVEFHPFGEFFASGSMDTNLRVWDIRKKGCIHTYRGHTKGVSTIKFTPDGRWVVSGGLDNVVKVWDLTAGKLLHEFKFHEGAVQSLDFHPLEFLLATGSADRTVKFWDLETFELIGSTRPEATGVRVIGFHPDGRTLFAGLEDSLKVYSLEPVLCHDTVDMGWSTLGDLCIHEGKLLGCSYYQNSVGVWVADISHIEPYGDASQNDCTEPKLNLKLQESSEREPTIVRTSSLRSRSPDYETKEIKNIYVDSAGGKPVARPKIESLTSPKVSPHLDTKETDDLVTKKPSQAVNKSLFVPSVVPRQSSDGKDSANSTSESITFSRTKRGMLLRPAHVRRPSNSRNDVEKLSVSSTIESSPVSKLMNKLDGAADSNCETKTVIEDRVEKHSAAIDCVTEKLDKVLSPPRTPASQEKETTQTSNKALNSSKDKPVKYVNGVAVVPGRTRSLVERFEKREKVNGNEDQAGGVAICAKEEPRIPTRNEERHILTWNEEPQIPTRVVEKPQTPPTKNEEPQIHTRIEKPRTPPTKNEEPQIPTRIEKPRTPPTKNEEPQFPTRIERPQIPTRNLRPQIPIRNGKPQIPTTRNEKPPIPTRNEELQVQIPTIRNEKPPIPTGIEEPQIPIRSFASADVRDGTEDLMQTHDVFLSTLRSRLTKLQVVRHFWERKDIKGAINAMRKLPDHSVQADVINVLIDKMDIVTLDVFSCLLPVLIGLLDSKTERHTTLSMEILIKLVAVFGPVITSAISTPRAVGVDLHAEQRCNLFFTTFWLSILPSLVRKGGLVGRSAQELNLVLQA</sequence>
<evidence type="ECO:0000256" key="21">
    <source>
        <dbReference type="HAMAP-Rule" id="MF_03022"/>
    </source>
</evidence>
<dbReference type="GO" id="GO:0000781">
    <property type="term" value="C:chromosome, telomeric region"/>
    <property type="evidence" value="ECO:0007669"/>
    <property type="project" value="UniProtKB-SubCell"/>
</dbReference>
<dbReference type="InterPro" id="IPR036322">
    <property type="entry name" value="WD40_repeat_dom_sf"/>
</dbReference>
<dbReference type="PROSITE" id="PS00678">
    <property type="entry name" value="WD_REPEATS_1"/>
    <property type="match status" value="2"/>
</dbReference>
<evidence type="ECO:0000256" key="15">
    <source>
        <dbReference type="ARBA" id="ARBA00022895"/>
    </source>
</evidence>
<feature type="compositionally biased region" description="Basic and acidic residues" evidence="23">
    <location>
        <begin position="1318"/>
        <end position="1359"/>
    </location>
</feature>
<dbReference type="SUPFAM" id="SSF50978">
    <property type="entry name" value="WD40 repeat-like"/>
    <property type="match status" value="1"/>
</dbReference>
<evidence type="ECO:0000313" key="28">
    <source>
        <dbReference type="Proteomes" id="UP000583929"/>
    </source>
</evidence>
<dbReference type="SUPFAM" id="SSF52058">
    <property type="entry name" value="L domain-like"/>
    <property type="match status" value="1"/>
</dbReference>
<keyword evidence="13" id="KW-0677">Repeat</keyword>
<dbReference type="InterPro" id="IPR015943">
    <property type="entry name" value="WD40/YVTN_repeat-like_dom_sf"/>
</dbReference>
<reference evidence="27 28" key="1">
    <citation type="journal article" date="2020" name="bioRxiv">
        <title>Sequence and annotation of 42 cannabis genomes reveals extensive copy number variation in cannabinoid synthesis and pathogen resistance genes.</title>
        <authorList>
            <person name="Mckernan K.J."/>
            <person name="Helbert Y."/>
            <person name="Kane L.T."/>
            <person name="Ebling H."/>
            <person name="Zhang L."/>
            <person name="Liu B."/>
            <person name="Eaton Z."/>
            <person name="Mclaughlin S."/>
            <person name="Kingan S."/>
            <person name="Baybayan P."/>
            <person name="Concepcion G."/>
            <person name="Jordan M."/>
            <person name="Riva A."/>
            <person name="Barbazuk W."/>
            <person name="Harkins T."/>
        </authorList>
    </citation>
    <scope>NUCLEOTIDE SEQUENCE [LARGE SCALE GENOMIC DNA]</scope>
    <source>
        <strain evidence="28">cv. Jamaican Lion 4</strain>
        <tissue evidence="27">Leaf</tissue>
    </source>
</reference>
<keyword evidence="14" id="KW-0995">Kinetochore</keyword>
<dbReference type="GO" id="GO:0008017">
    <property type="term" value="F:microtubule binding"/>
    <property type="evidence" value="ECO:0007669"/>
    <property type="project" value="UniProtKB-UniRule"/>
</dbReference>
<dbReference type="InterPro" id="IPR020472">
    <property type="entry name" value="WD40_PAC1"/>
</dbReference>
<keyword evidence="12 25" id="KW-0732">Signal</keyword>
<evidence type="ECO:0000256" key="13">
    <source>
        <dbReference type="ARBA" id="ARBA00022737"/>
    </source>
</evidence>
<dbReference type="GO" id="GO:0005524">
    <property type="term" value="F:ATP binding"/>
    <property type="evidence" value="ECO:0007669"/>
    <property type="project" value="InterPro"/>
</dbReference>
<dbReference type="Pfam" id="PF00400">
    <property type="entry name" value="WD40"/>
    <property type="match status" value="4"/>
</dbReference>
<keyword evidence="16 24" id="KW-1133">Transmembrane helix</keyword>
<comment type="function">
    <text evidence="21">May participate in a complex which severs microtubules in an ATP-dependent manner. Microtubule severing may promote rapid reorganization of cellular microtubule arrays.</text>
</comment>
<dbReference type="InterPro" id="IPR026962">
    <property type="entry name" value="KTNB1"/>
</dbReference>
<dbReference type="InterPro" id="IPR019775">
    <property type="entry name" value="WD40_repeat_CS"/>
</dbReference>
<dbReference type="Gene3D" id="2.130.10.10">
    <property type="entry name" value="YVTN repeat-like/Quinoprotein amine dehydrogenase"/>
    <property type="match status" value="2"/>
</dbReference>
<evidence type="ECO:0000256" key="3">
    <source>
        <dbReference type="ARBA" id="ARBA00004574"/>
    </source>
</evidence>
<evidence type="ECO:0000256" key="17">
    <source>
        <dbReference type="ARBA" id="ARBA00023136"/>
    </source>
</evidence>
<dbReference type="FunFam" id="3.80.10.10:FF:000062">
    <property type="entry name" value="protein STRUBBELIG-RECEPTOR FAMILY 3"/>
    <property type="match status" value="1"/>
</dbReference>
<dbReference type="GO" id="GO:0016020">
    <property type="term" value="C:membrane"/>
    <property type="evidence" value="ECO:0007669"/>
    <property type="project" value="UniProtKB-SubCell"/>
</dbReference>
<dbReference type="EMBL" id="JAATIQ010000433">
    <property type="protein sequence ID" value="KAF4356240.1"/>
    <property type="molecule type" value="Genomic_DNA"/>
</dbReference>
<dbReference type="GO" id="GO:0005874">
    <property type="term" value="C:microtubule"/>
    <property type="evidence" value="ECO:0007669"/>
    <property type="project" value="UniProtKB-KW"/>
</dbReference>
<name>A0A7J6EEY6_CANSA</name>
<keyword evidence="9 24" id="KW-0812">Transmembrane</keyword>
<dbReference type="GO" id="GO:0007019">
    <property type="term" value="P:microtubule depolymerization"/>
    <property type="evidence" value="ECO:0007669"/>
    <property type="project" value="TreeGrafter"/>
</dbReference>
<feature type="transmembrane region" description="Helical" evidence="24">
    <location>
        <begin position="299"/>
        <end position="321"/>
    </location>
</feature>
<dbReference type="InterPro" id="IPR000719">
    <property type="entry name" value="Prot_kinase_dom"/>
</dbReference>
<gene>
    <name evidence="27" type="ORF">G4B88_002852</name>
</gene>
<evidence type="ECO:0000256" key="8">
    <source>
        <dbReference type="ARBA" id="ARBA00022614"/>
    </source>
</evidence>
<dbReference type="FunFam" id="3.30.200.20:FF:000125">
    <property type="entry name" value="Protein STRUBBELIG-RECEPTOR FAMILY 8"/>
    <property type="match status" value="1"/>
</dbReference>
<evidence type="ECO:0000256" key="20">
    <source>
        <dbReference type="ARBA" id="ARBA00023328"/>
    </source>
</evidence>
<keyword evidence="6 21" id="KW-0963">Cytoplasm</keyword>
<feature type="chain" id="PRO_5029697958" description="Katanin p80 WD40 repeat-containing subunit B1 homolog" evidence="25">
    <location>
        <begin position="28"/>
        <end position="1603"/>
    </location>
</feature>
<dbReference type="FunFam" id="1.10.510.10:FF:000095">
    <property type="entry name" value="protein STRUBBELIG-RECEPTOR FAMILY 8"/>
    <property type="match status" value="1"/>
</dbReference>
<dbReference type="Pfam" id="PF07714">
    <property type="entry name" value="PK_Tyr_Ser-Thr"/>
    <property type="match status" value="1"/>
</dbReference>
<comment type="subcellular location">
    <subcellularLocation>
        <location evidence="4">Chromosome</location>
        <location evidence="4">Centromere</location>
        <location evidence="4">Kinetochore</location>
    </subcellularLocation>
    <subcellularLocation>
        <location evidence="3">Chromosome</location>
        <location evidence="3">Telomere</location>
    </subcellularLocation>
    <subcellularLocation>
        <location evidence="1 21">Cytoplasm</location>
        <location evidence="1 21">Cytoskeleton</location>
    </subcellularLocation>
    <subcellularLocation>
        <location evidence="2">Membrane</location>
    </subcellularLocation>
</comment>
<evidence type="ECO:0000256" key="2">
    <source>
        <dbReference type="ARBA" id="ARBA00004370"/>
    </source>
</evidence>
<feature type="compositionally biased region" description="Polar residues" evidence="23">
    <location>
        <begin position="1225"/>
        <end position="1234"/>
    </location>
</feature>
<keyword evidence="17 24" id="KW-0472">Membrane</keyword>
<feature type="compositionally biased region" description="Basic and acidic residues" evidence="23">
    <location>
        <begin position="1081"/>
        <end position="1093"/>
    </location>
</feature>
<dbReference type="GO" id="GO:0006260">
    <property type="term" value="P:DNA replication"/>
    <property type="evidence" value="ECO:0007669"/>
    <property type="project" value="UniProtKB-KW"/>
</dbReference>
<feature type="region of interest" description="Disordered" evidence="23">
    <location>
        <begin position="1309"/>
        <end position="1362"/>
    </location>
</feature>
<dbReference type="PROSITE" id="PS50294">
    <property type="entry name" value="WD_REPEATS_REGION"/>
    <property type="match status" value="4"/>
</dbReference>
<dbReference type="FunFam" id="2.130.10.10:FF:000897">
    <property type="entry name" value="Katanin p80 WD40 repeat-containing subunit B1 homolog"/>
    <property type="match status" value="1"/>
</dbReference>
<protein>
    <recommendedName>
        <fullName evidence="21">Katanin p80 WD40 repeat-containing subunit B1 homolog</fullName>
    </recommendedName>
</protein>
<keyword evidence="8" id="KW-0433">Leucine-rich repeat</keyword>
<feature type="repeat" description="WD" evidence="22">
    <location>
        <begin position="843"/>
        <end position="884"/>
    </location>
</feature>
<comment type="caution">
    <text evidence="27">The sequence shown here is derived from an EMBL/GenBank/DDBJ whole genome shotgun (WGS) entry which is preliminary data.</text>
</comment>
<keyword evidence="28" id="KW-1185">Reference proteome</keyword>
<comment type="similarity">
    <text evidence="21">Belongs to the WD repeat KATNB1 family.</text>
</comment>
<keyword evidence="20" id="KW-0137">Centromere</keyword>
<dbReference type="InterPro" id="IPR001611">
    <property type="entry name" value="Leu-rich_rpt"/>
</dbReference>
<dbReference type="PANTHER" id="PTHR19845">
    <property type="entry name" value="KATANIN P80 SUBUNIT"/>
    <property type="match status" value="1"/>
</dbReference>
<evidence type="ECO:0000259" key="26">
    <source>
        <dbReference type="PROSITE" id="PS50011"/>
    </source>
</evidence>
<feature type="domain" description="Protein kinase" evidence="26">
    <location>
        <begin position="458"/>
        <end position="738"/>
    </location>
</feature>
<evidence type="ECO:0000256" key="24">
    <source>
        <dbReference type="SAM" id="Phobius"/>
    </source>
</evidence>
<dbReference type="Pfam" id="PF13925">
    <property type="entry name" value="Katanin_con80"/>
    <property type="match status" value="1"/>
</dbReference>
<organism evidence="27 28">
    <name type="scientific">Cannabis sativa</name>
    <name type="common">Hemp</name>
    <name type="synonym">Marijuana</name>
    <dbReference type="NCBI Taxonomy" id="3483"/>
    <lineage>
        <taxon>Eukaryota</taxon>
        <taxon>Viridiplantae</taxon>
        <taxon>Streptophyta</taxon>
        <taxon>Embryophyta</taxon>
        <taxon>Tracheophyta</taxon>
        <taxon>Spermatophyta</taxon>
        <taxon>Magnoliopsida</taxon>
        <taxon>eudicotyledons</taxon>
        <taxon>Gunneridae</taxon>
        <taxon>Pentapetalae</taxon>
        <taxon>rosids</taxon>
        <taxon>fabids</taxon>
        <taxon>Rosales</taxon>
        <taxon>Cannabaceae</taxon>
        <taxon>Cannabis</taxon>
    </lineage>
</organism>
<feature type="signal peptide" evidence="25">
    <location>
        <begin position="1"/>
        <end position="27"/>
    </location>
</feature>
<dbReference type="PANTHER" id="PTHR19845:SF15">
    <property type="entry name" value="KATANIN P80 WD40 REPEAT-CONTAINING SUBUNIT B1 HOMOLOG KTN80.2"/>
    <property type="match status" value="1"/>
</dbReference>
<dbReference type="HAMAP" id="MF_03022">
    <property type="entry name" value="Katanin_p80_B1"/>
    <property type="match status" value="1"/>
</dbReference>
<keyword evidence="15" id="KW-0158">Chromosome</keyword>
<dbReference type="InterPro" id="IPR001680">
    <property type="entry name" value="WD40_rpt"/>
</dbReference>
<feature type="region of interest" description="Disordered" evidence="23">
    <location>
        <begin position="1066"/>
        <end position="1161"/>
    </location>
</feature>
<feature type="region of interest" description="Disordered" evidence="23">
    <location>
        <begin position="339"/>
        <end position="395"/>
    </location>
</feature>
<dbReference type="InterPro" id="IPR001245">
    <property type="entry name" value="Ser-Thr/Tyr_kinase_cat_dom"/>
</dbReference>
<feature type="region of interest" description="Disordered" evidence="23">
    <location>
        <begin position="256"/>
        <end position="288"/>
    </location>
</feature>
<feature type="repeat" description="WD" evidence="22">
    <location>
        <begin position="801"/>
        <end position="842"/>
    </location>
</feature>
<feature type="compositionally biased region" description="Basic residues" evidence="23">
    <location>
        <begin position="1132"/>
        <end position="1148"/>
    </location>
</feature>
<evidence type="ECO:0000256" key="12">
    <source>
        <dbReference type="ARBA" id="ARBA00022729"/>
    </source>
</evidence>
<keyword evidence="18" id="KW-0675">Receptor</keyword>
<dbReference type="InterPro" id="IPR032675">
    <property type="entry name" value="LRR_dom_sf"/>
</dbReference>
<dbReference type="Gene3D" id="1.10.510.10">
    <property type="entry name" value="Transferase(Phosphotransferase) domain 1"/>
    <property type="match status" value="1"/>
</dbReference>
<feature type="region of interest" description="Disordered" evidence="23">
    <location>
        <begin position="1024"/>
        <end position="1046"/>
    </location>
</feature>
<evidence type="ECO:0000256" key="16">
    <source>
        <dbReference type="ARBA" id="ARBA00022989"/>
    </source>
</evidence>
<evidence type="ECO:0000256" key="1">
    <source>
        <dbReference type="ARBA" id="ARBA00004245"/>
    </source>
</evidence>
<evidence type="ECO:0000256" key="7">
    <source>
        <dbReference type="ARBA" id="ARBA00022574"/>
    </source>
</evidence>
<dbReference type="GO" id="GO:0004672">
    <property type="term" value="F:protein kinase activity"/>
    <property type="evidence" value="ECO:0007669"/>
    <property type="project" value="InterPro"/>
</dbReference>
<accession>A0A7J6EEY6</accession>
<evidence type="ECO:0000256" key="25">
    <source>
        <dbReference type="SAM" id="SignalP"/>
    </source>
</evidence>
<dbReference type="Proteomes" id="UP000583929">
    <property type="component" value="Unassembled WGS sequence"/>
</dbReference>
<dbReference type="InterPro" id="IPR028021">
    <property type="entry name" value="Katanin_C-terminal"/>
</dbReference>
<evidence type="ECO:0000313" key="27">
    <source>
        <dbReference type="EMBL" id="KAF4356240.1"/>
    </source>
</evidence>
<keyword evidence="7 22" id="KW-0853">WD repeat</keyword>
<evidence type="ECO:0000256" key="14">
    <source>
        <dbReference type="ARBA" id="ARBA00022838"/>
    </source>
</evidence>
<feature type="region of interest" description="Disordered" evidence="23">
    <location>
        <begin position="1211"/>
        <end position="1238"/>
    </location>
</feature>
<keyword evidence="19 21" id="KW-0206">Cytoskeleton</keyword>
<dbReference type="PROSITE" id="PS50011">
    <property type="entry name" value="PROTEIN_KINASE_DOM"/>
    <property type="match status" value="1"/>
</dbReference>
<dbReference type="Pfam" id="PF00560">
    <property type="entry name" value="LRR_1"/>
    <property type="match status" value="2"/>
</dbReference>
<evidence type="ECO:0000256" key="22">
    <source>
        <dbReference type="PROSITE-ProRule" id="PRU00221"/>
    </source>
</evidence>
<feature type="repeat" description="WD" evidence="22">
    <location>
        <begin position="759"/>
        <end position="800"/>
    </location>
</feature>
<dbReference type="Gene3D" id="3.80.10.10">
    <property type="entry name" value="Ribonuclease Inhibitor"/>
    <property type="match status" value="2"/>
</dbReference>
<evidence type="ECO:0000256" key="4">
    <source>
        <dbReference type="ARBA" id="ARBA00004629"/>
    </source>
</evidence>
<dbReference type="SMART" id="SM00320">
    <property type="entry name" value="WD40"/>
    <property type="match status" value="5"/>
</dbReference>